<name>A0A328BDC4_9BACT</name>
<feature type="transmembrane region" description="Helical" evidence="1">
    <location>
        <begin position="133"/>
        <end position="149"/>
    </location>
</feature>
<evidence type="ECO:0000313" key="3">
    <source>
        <dbReference type="Proteomes" id="UP000248553"/>
    </source>
</evidence>
<feature type="transmembrane region" description="Helical" evidence="1">
    <location>
        <begin position="7"/>
        <end position="27"/>
    </location>
</feature>
<feature type="transmembrane region" description="Helical" evidence="1">
    <location>
        <begin position="155"/>
        <end position="173"/>
    </location>
</feature>
<keyword evidence="1" id="KW-0812">Transmembrane</keyword>
<sequence>MAQLLSIVFHPLLVPTYLVLLLCYGWPSRLPVPGVAPVPATLLLQAWALSFWLPSLLIGLMARFGLISSVELPDRRQRTAPLLLAAGGFAAAAVLLASYAPQAELLSRLFAGITVSVLLTTLITLWWKISAHGVGMGGAVGLGLWLLTAPGRGSAAPLTLLAVLLLAAAVGWARLQLRAHTRAQVLAGLMLGTVIWLAFSAF</sequence>
<keyword evidence="1" id="KW-1133">Transmembrane helix</keyword>
<gene>
    <name evidence="2" type="ORF">DLM85_18390</name>
</gene>
<dbReference type="Proteomes" id="UP000248553">
    <property type="component" value="Unassembled WGS sequence"/>
</dbReference>
<keyword evidence="3" id="KW-1185">Reference proteome</keyword>
<dbReference type="AlphaFoldDB" id="A0A328BDC4"/>
<feature type="transmembrane region" description="Helical" evidence="1">
    <location>
        <begin position="105"/>
        <end position="126"/>
    </location>
</feature>
<keyword evidence="1" id="KW-0472">Membrane</keyword>
<feature type="transmembrane region" description="Helical" evidence="1">
    <location>
        <begin position="185"/>
        <end position="201"/>
    </location>
</feature>
<reference evidence="3" key="1">
    <citation type="submission" date="2018-05" db="EMBL/GenBank/DDBJ databases">
        <authorList>
            <person name="Nie L."/>
        </authorList>
    </citation>
    <scope>NUCLEOTIDE SEQUENCE [LARGE SCALE GENOMIC DNA]</scope>
    <source>
        <strain evidence="3">NL</strain>
    </source>
</reference>
<evidence type="ECO:0000256" key="1">
    <source>
        <dbReference type="SAM" id="Phobius"/>
    </source>
</evidence>
<feature type="transmembrane region" description="Helical" evidence="1">
    <location>
        <begin position="47"/>
        <end position="67"/>
    </location>
</feature>
<accession>A0A328BDC4</accession>
<evidence type="ECO:0000313" key="2">
    <source>
        <dbReference type="EMBL" id="RAK64655.1"/>
    </source>
</evidence>
<organism evidence="2 3">
    <name type="scientific">Hymenobacter edaphi</name>
    <dbReference type="NCBI Taxonomy" id="2211146"/>
    <lineage>
        <taxon>Bacteria</taxon>
        <taxon>Pseudomonadati</taxon>
        <taxon>Bacteroidota</taxon>
        <taxon>Cytophagia</taxon>
        <taxon>Cytophagales</taxon>
        <taxon>Hymenobacteraceae</taxon>
        <taxon>Hymenobacter</taxon>
    </lineage>
</organism>
<comment type="caution">
    <text evidence="2">The sequence shown here is derived from an EMBL/GenBank/DDBJ whole genome shotgun (WGS) entry which is preliminary data.</text>
</comment>
<evidence type="ECO:0008006" key="4">
    <source>
        <dbReference type="Google" id="ProtNLM"/>
    </source>
</evidence>
<protein>
    <recommendedName>
        <fullName evidence="4">Phosphatidic acid phosphatase type 2/haloperoxidase domain-containing protein</fullName>
    </recommendedName>
</protein>
<dbReference type="EMBL" id="QHKM01000006">
    <property type="protein sequence ID" value="RAK64655.1"/>
    <property type="molecule type" value="Genomic_DNA"/>
</dbReference>
<feature type="transmembrane region" description="Helical" evidence="1">
    <location>
        <begin position="79"/>
        <end position="99"/>
    </location>
</feature>
<proteinExistence type="predicted"/>